<dbReference type="SMART" id="SM00398">
    <property type="entry name" value="HMG"/>
    <property type="match status" value="1"/>
</dbReference>
<name>A0A087TA90_STEMI</name>
<dbReference type="PANTHER" id="PTHR46584">
    <property type="entry name" value="HMG DOMAIN-CONTAINING PROTEIN 4"/>
    <property type="match status" value="1"/>
</dbReference>
<feature type="region of interest" description="Disordered" evidence="2">
    <location>
        <begin position="317"/>
        <end position="340"/>
    </location>
</feature>
<evidence type="ECO:0000259" key="3">
    <source>
        <dbReference type="PROSITE" id="PS50118"/>
    </source>
</evidence>
<dbReference type="InterPro" id="IPR036910">
    <property type="entry name" value="HMG_box_dom_sf"/>
</dbReference>
<dbReference type="PANTHER" id="PTHR46584:SF1">
    <property type="entry name" value="HMG DOMAIN-CONTAINING PROTEIN 4"/>
    <property type="match status" value="1"/>
</dbReference>
<dbReference type="PROSITE" id="PS50118">
    <property type="entry name" value="HMG_BOX_2"/>
    <property type="match status" value="1"/>
</dbReference>
<feature type="region of interest" description="Disordered" evidence="2">
    <location>
        <begin position="24"/>
        <end position="257"/>
    </location>
</feature>
<reference evidence="4 5" key="1">
    <citation type="submission" date="2013-11" db="EMBL/GenBank/DDBJ databases">
        <title>Genome sequencing of Stegodyphus mimosarum.</title>
        <authorList>
            <person name="Bechsgaard J."/>
        </authorList>
    </citation>
    <scope>NUCLEOTIDE SEQUENCE [LARGE SCALE GENOMIC DNA]</scope>
</reference>
<dbReference type="Pfam" id="PF00505">
    <property type="entry name" value="HMG_box"/>
    <property type="match status" value="1"/>
</dbReference>
<dbReference type="EMBL" id="KK114258">
    <property type="protein sequence ID" value="KFM62029.1"/>
    <property type="molecule type" value="Genomic_DNA"/>
</dbReference>
<feature type="compositionally biased region" description="Low complexity" evidence="2">
    <location>
        <begin position="110"/>
        <end position="126"/>
    </location>
</feature>
<evidence type="ECO:0000256" key="2">
    <source>
        <dbReference type="SAM" id="MobiDB-lite"/>
    </source>
</evidence>
<feature type="domain" description="HMG box" evidence="3">
    <location>
        <begin position="257"/>
        <end position="312"/>
    </location>
</feature>
<dbReference type="GO" id="GO:0005634">
    <property type="term" value="C:nucleus"/>
    <property type="evidence" value="ECO:0007669"/>
    <property type="project" value="UniProtKB-UniRule"/>
</dbReference>
<dbReference type="CDD" id="cd00084">
    <property type="entry name" value="HMG-box_SF"/>
    <property type="match status" value="1"/>
</dbReference>
<keyword evidence="1" id="KW-0238">DNA-binding</keyword>
<feature type="compositionally biased region" description="Low complexity" evidence="2">
    <location>
        <begin position="318"/>
        <end position="340"/>
    </location>
</feature>
<gene>
    <name evidence="4" type="ORF">X975_04372</name>
</gene>
<keyword evidence="1" id="KW-0539">Nucleus</keyword>
<evidence type="ECO:0000256" key="1">
    <source>
        <dbReference type="PROSITE-ProRule" id="PRU00267"/>
    </source>
</evidence>
<proteinExistence type="predicted"/>
<dbReference type="Proteomes" id="UP000054359">
    <property type="component" value="Unassembled WGS sequence"/>
</dbReference>
<feature type="DNA-binding region" description="HMG box" evidence="1">
    <location>
        <begin position="257"/>
        <end position="312"/>
    </location>
</feature>
<protein>
    <submittedName>
        <fullName evidence="4">HMG box-containing protein 4</fullName>
    </submittedName>
</protein>
<dbReference type="AlphaFoldDB" id="A0A087TA90"/>
<dbReference type="GO" id="GO:0003677">
    <property type="term" value="F:DNA binding"/>
    <property type="evidence" value="ECO:0007669"/>
    <property type="project" value="UniProtKB-UniRule"/>
</dbReference>
<dbReference type="InterPro" id="IPR009071">
    <property type="entry name" value="HMG_box_dom"/>
</dbReference>
<sequence length="432" mass="47167">METPQISRSGRVLKKSAKVKEMEDLDINELEMQGKTRKKSKSEDYEDFDDKRVAPIKIPKISLNLSSASKRKANDSSPSLSKMSFLNTKGKPDPKRSIYQDSSADESKSESSSVSSESSSSSPSSSDDSDGEVQDMRQRYSNIEMKPSLLRNIQSLPQQQEKVIVEPYRQCDSPDTYADNNNDMPEDGSEDETSDSALVIAEESNDSHSFTSRGQKTGISKKRPEKKDPTYAPRRGGQKKRTASKNPRSAKKKPVGNSKPLTAYMLWCTENRKKIVASLGNTGFGNIGKKLGETWQALPDKEKMAWRRKAKRIALKNSSGLISTGPSSGSSPKGSSRASSVNDDVLKGITEGSRVLGTSAIDSAAYLKLLGDSLSVIGQRLTEHEGQLAVSGIFSVLLDTILCVIGPLICLTSETPVLNSCPQEVTRRTLDS</sequence>
<dbReference type="OMA" id="EMEDWDA"/>
<feature type="compositionally biased region" description="Acidic residues" evidence="2">
    <location>
        <begin position="184"/>
        <end position="194"/>
    </location>
</feature>
<feature type="compositionally biased region" description="Polar residues" evidence="2">
    <location>
        <begin position="75"/>
        <end position="87"/>
    </location>
</feature>
<keyword evidence="5" id="KW-1185">Reference proteome</keyword>
<dbReference type="STRING" id="407821.A0A087TA90"/>
<organism evidence="4 5">
    <name type="scientific">Stegodyphus mimosarum</name>
    <name type="common">African social velvet spider</name>
    <dbReference type="NCBI Taxonomy" id="407821"/>
    <lineage>
        <taxon>Eukaryota</taxon>
        <taxon>Metazoa</taxon>
        <taxon>Ecdysozoa</taxon>
        <taxon>Arthropoda</taxon>
        <taxon>Chelicerata</taxon>
        <taxon>Arachnida</taxon>
        <taxon>Araneae</taxon>
        <taxon>Araneomorphae</taxon>
        <taxon>Entelegynae</taxon>
        <taxon>Eresoidea</taxon>
        <taxon>Eresidae</taxon>
        <taxon>Stegodyphus</taxon>
    </lineage>
</organism>
<feature type="compositionally biased region" description="Basic residues" evidence="2">
    <location>
        <begin position="236"/>
        <end position="254"/>
    </location>
</feature>
<feature type="non-terminal residue" evidence="4">
    <location>
        <position position="432"/>
    </location>
</feature>
<evidence type="ECO:0000313" key="5">
    <source>
        <dbReference type="Proteomes" id="UP000054359"/>
    </source>
</evidence>
<dbReference type="Gene3D" id="1.10.30.10">
    <property type="entry name" value="High mobility group box domain"/>
    <property type="match status" value="1"/>
</dbReference>
<feature type="compositionally biased region" description="Polar residues" evidence="2">
    <location>
        <begin position="207"/>
        <end position="218"/>
    </location>
</feature>
<dbReference type="OrthoDB" id="4777606at2759"/>
<accession>A0A087TA90</accession>
<feature type="compositionally biased region" description="Polar residues" evidence="2">
    <location>
        <begin position="151"/>
        <end position="161"/>
    </location>
</feature>
<dbReference type="InterPro" id="IPR042477">
    <property type="entry name" value="HMGXB4"/>
</dbReference>
<dbReference type="SUPFAM" id="SSF47095">
    <property type="entry name" value="HMG-box"/>
    <property type="match status" value="1"/>
</dbReference>
<evidence type="ECO:0000313" key="4">
    <source>
        <dbReference type="EMBL" id="KFM62029.1"/>
    </source>
</evidence>